<evidence type="ECO:0000313" key="3">
    <source>
        <dbReference type="Proteomes" id="UP000799779"/>
    </source>
</evidence>
<proteinExistence type="predicted"/>
<dbReference type="Proteomes" id="UP000799779">
    <property type="component" value="Unassembled WGS sequence"/>
</dbReference>
<dbReference type="EMBL" id="ML977559">
    <property type="protein sequence ID" value="KAF2006612.1"/>
    <property type="molecule type" value="Genomic_DNA"/>
</dbReference>
<accession>A0A6A5WY60</accession>
<evidence type="ECO:0000256" key="1">
    <source>
        <dbReference type="SAM" id="SignalP"/>
    </source>
</evidence>
<protein>
    <recommendedName>
        <fullName evidence="4">Secreted protein</fullName>
    </recommendedName>
</protein>
<dbReference type="AlphaFoldDB" id="A0A6A5WY60"/>
<feature type="signal peptide" evidence="1">
    <location>
        <begin position="1"/>
        <end position="22"/>
    </location>
</feature>
<keyword evidence="1" id="KW-0732">Signal</keyword>
<evidence type="ECO:0000313" key="2">
    <source>
        <dbReference type="EMBL" id="KAF2006612.1"/>
    </source>
</evidence>
<feature type="chain" id="PRO_5025613511" description="Secreted protein" evidence="1">
    <location>
        <begin position="23"/>
        <end position="74"/>
    </location>
</feature>
<name>A0A6A5WY60_9PLEO</name>
<evidence type="ECO:0008006" key="4">
    <source>
        <dbReference type="Google" id="ProtNLM"/>
    </source>
</evidence>
<gene>
    <name evidence="2" type="ORF">P154DRAFT_221112</name>
</gene>
<keyword evidence="3" id="KW-1185">Reference proteome</keyword>
<sequence length="74" mass="8468">MFNTRRVEFCLKIFIWCPLCRARLMAKHIFHLVCNLQSGSYAESIQAICPFHLSPPSSTYRLNASSLHTHNTSA</sequence>
<organism evidence="2 3">
    <name type="scientific">Amniculicola lignicola CBS 123094</name>
    <dbReference type="NCBI Taxonomy" id="1392246"/>
    <lineage>
        <taxon>Eukaryota</taxon>
        <taxon>Fungi</taxon>
        <taxon>Dikarya</taxon>
        <taxon>Ascomycota</taxon>
        <taxon>Pezizomycotina</taxon>
        <taxon>Dothideomycetes</taxon>
        <taxon>Pleosporomycetidae</taxon>
        <taxon>Pleosporales</taxon>
        <taxon>Amniculicolaceae</taxon>
        <taxon>Amniculicola</taxon>
    </lineage>
</organism>
<reference evidence="2" key="1">
    <citation type="journal article" date="2020" name="Stud. Mycol.">
        <title>101 Dothideomycetes genomes: a test case for predicting lifestyles and emergence of pathogens.</title>
        <authorList>
            <person name="Haridas S."/>
            <person name="Albert R."/>
            <person name="Binder M."/>
            <person name="Bloem J."/>
            <person name="Labutti K."/>
            <person name="Salamov A."/>
            <person name="Andreopoulos B."/>
            <person name="Baker S."/>
            <person name="Barry K."/>
            <person name="Bills G."/>
            <person name="Bluhm B."/>
            <person name="Cannon C."/>
            <person name="Castanera R."/>
            <person name="Culley D."/>
            <person name="Daum C."/>
            <person name="Ezra D."/>
            <person name="Gonzalez J."/>
            <person name="Henrissat B."/>
            <person name="Kuo A."/>
            <person name="Liang C."/>
            <person name="Lipzen A."/>
            <person name="Lutzoni F."/>
            <person name="Magnuson J."/>
            <person name="Mondo S."/>
            <person name="Nolan M."/>
            <person name="Ohm R."/>
            <person name="Pangilinan J."/>
            <person name="Park H.-J."/>
            <person name="Ramirez L."/>
            <person name="Alfaro M."/>
            <person name="Sun H."/>
            <person name="Tritt A."/>
            <person name="Yoshinaga Y."/>
            <person name="Zwiers L.-H."/>
            <person name="Turgeon B."/>
            <person name="Goodwin S."/>
            <person name="Spatafora J."/>
            <person name="Crous P."/>
            <person name="Grigoriev I."/>
        </authorList>
    </citation>
    <scope>NUCLEOTIDE SEQUENCE</scope>
    <source>
        <strain evidence="2">CBS 123094</strain>
    </source>
</reference>